<reference evidence="2 3" key="1">
    <citation type="submission" date="2020-04" db="EMBL/GenBank/DDBJ databases">
        <title>Rhodospirillaceae bacterium KN72 isolated from deep sea.</title>
        <authorList>
            <person name="Zhang D.-C."/>
        </authorList>
    </citation>
    <scope>NUCLEOTIDE SEQUENCE [LARGE SCALE GENOMIC DNA]</scope>
    <source>
        <strain evidence="2 3">KN72</strain>
    </source>
</reference>
<keyword evidence="1" id="KW-0812">Transmembrane</keyword>
<protein>
    <submittedName>
        <fullName evidence="2">Uncharacterized protein</fullName>
    </submittedName>
</protein>
<organism evidence="2 3">
    <name type="scientific">Pacificispira spongiicola</name>
    <dbReference type="NCBI Taxonomy" id="2729598"/>
    <lineage>
        <taxon>Bacteria</taxon>
        <taxon>Pseudomonadati</taxon>
        <taxon>Pseudomonadota</taxon>
        <taxon>Alphaproteobacteria</taxon>
        <taxon>Rhodospirillales</taxon>
        <taxon>Rhodospirillaceae</taxon>
        <taxon>Pacificispira</taxon>
    </lineage>
</organism>
<keyword evidence="1" id="KW-0472">Membrane</keyword>
<sequence length="117" mass="12497">MNIPEWLKPALYGAVVGGVIVSIGGFSWGGWMTGSSADRMAQEMAQNEVVAALVPVCVDLSRKDINRAQKLEKLQGLASYKQREALMETGWATMPGADSPNRELAKACVEALEATAS</sequence>
<dbReference type="Proteomes" id="UP000539372">
    <property type="component" value="Unassembled WGS sequence"/>
</dbReference>
<dbReference type="EMBL" id="JABBNT010000006">
    <property type="protein sequence ID" value="NMM46461.1"/>
    <property type="molecule type" value="Genomic_DNA"/>
</dbReference>
<gene>
    <name evidence="2" type="ORF">HH303_18365</name>
</gene>
<keyword evidence="3" id="KW-1185">Reference proteome</keyword>
<accession>A0A7Y0HG31</accession>
<feature type="transmembrane region" description="Helical" evidence="1">
    <location>
        <begin position="12"/>
        <end position="31"/>
    </location>
</feature>
<keyword evidence="1" id="KW-1133">Transmembrane helix</keyword>
<evidence type="ECO:0000313" key="3">
    <source>
        <dbReference type="Proteomes" id="UP000539372"/>
    </source>
</evidence>
<name>A0A7Y0HG31_9PROT</name>
<dbReference type="RefSeq" id="WP_169626861.1">
    <property type="nucleotide sequence ID" value="NZ_JABBNT010000006.1"/>
</dbReference>
<dbReference type="AlphaFoldDB" id="A0A7Y0HG31"/>
<evidence type="ECO:0000313" key="2">
    <source>
        <dbReference type="EMBL" id="NMM46461.1"/>
    </source>
</evidence>
<evidence type="ECO:0000256" key="1">
    <source>
        <dbReference type="SAM" id="Phobius"/>
    </source>
</evidence>
<comment type="caution">
    <text evidence="2">The sequence shown here is derived from an EMBL/GenBank/DDBJ whole genome shotgun (WGS) entry which is preliminary data.</text>
</comment>
<proteinExistence type="predicted"/>